<evidence type="ECO:0000313" key="11">
    <source>
        <dbReference type="Proteomes" id="UP000608071"/>
    </source>
</evidence>
<evidence type="ECO:0000256" key="3">
    <source>
        <dbReference type="ARBA" id="ARBA00022741"/>
    </source>
</evidence>
<dbReference type="EMBL" id="JACSQL010000007">
    <property type="protein sequence ID" value="MBD7969476.1"/>
    <property type="molecule type" value="Genomic_DNA"/>
</dbReference>
<keyword evidence="3" id="KW-0547">Nucleotide-binding</keyword>
<dbReference type="SUPFAM" id="SSF90123">
    <property type="entry name" value="ABC transporter transmembrane region"/>
    <property type="match status" value="1"/>
</dbReference>
<feature type="transmembrane region" description="Helical" evidence="7">
    <location>
        <begin position="283"/>
        <end position="301"/>
    </location>
</feature>
<feature type="domain" description="ABC transporter" evidence="8">
    <location>
        <begin position="354"/>
        <end position="585"/>
    </location>
</feature>
<dbReference type="PROSITE" id="PS00211">
    <property type="entry name" value="ABC_TRANSPORTER_1"/>
    <property type="match status" value="1"/>
</dbReference>
<evidence type="ECO:0000259" key="8">
    <source>
        <dbReference type="PROSITE" id="PS50893"/>
    </source>
</evidence>
<evidence type="ECO:0000256" key="2">
    <source>
        <dbReference type="ARBA" id="ARBA00022692"/>
    </source>
</evidence>
<dbReference type="InterPro" id="IPR036640">
    <property type="entry name" value="ABC1_TM_sf"/>
</dbReference>
<dbReference type="PANTHER" id="PTHR43394:SF1">
    <property type="entry name" value="ATP-BINDING CASSETTE SUB-FAMILY B MEMBER 10, MITOCHONDRIAL"/>
    <property type="match status" value="1"/>
</dbReference>
<organism evidence="10 11">
    <name type="scientific">Paenibacillus gallinarum</name>
    <dbReference type="NCBI Taxonomy" id="2762232"/>
    <lineage>
        <taxon>Bacteria</taxon>
        <taxon>Bacillati</taxon>
        <taxon>Bacillota</taxon>
        <taxon>Bacilli</taxon>
        <taxon>Bacillales</taxon>
        <taxon>Paenibacillaceae</taxon>
        <taxon>Paenibacillus</taxon>
    </lineage>
</organism>
<dbReference type="PROSITE" id="PS50929">
    <property type="entry name" value="ABC_TM1F"/>
    <property type="match status" value="1"/>
</dbReference>
<dbReference type="InterPro" id="IPR011527">
    <property type="entry name" value="ABC1_TM_dom"/>
</dbReference>
<dbReference type="PANTHER" id="PTHR43394">
    <property type="entry name" value="ATP-DEPENDENT PERMEASE MDL1, MITOCHONDRIAL"/>
    <property type="match status" value="1"/>
</dbReference>
<proteinExistence type="predicted"/>
<evidence type="ECO:0000256" key="4">
    <source>
        <dbReference type="ARBA" id="ARBA00022840"/>
    </source>
</evidence>
<sequence length="591" mass="67204">MRRFIQKKSKEHPSWVTPYVKEYAGLFLLIIILSLLSAGCAAAMMYTAGALISKAALRPENILMIYVPIVLVRTFGFGKGVIQYAERLLSHSTILKVLGRMRVRMYQTIEPHVLTVRRSISTGRVLGLLAEDIERLQNLYLRALLPLCSSILIFGVGIVALGMYDVKFALLLGCFVGFLAFIIPCIALFSTMKRRQEWKDRRSRSYQELTDAVLGLTDWVMSGQSRLFIEKFKRTQQASARINHYLRRYDWRLNWFVYSLSGLVIICMTLWAGTFAEAGKLDVVWIAAFGLIAFPLMDTLLRTSNAIMELPEYRRSIERIKQMEQDANMVAQEMKYQVTADEIKPFDNMASVMLELQEVGFRYPDTKEWAVRQVNLQIPQGKKVAILGRSGSGKSTLLQLIQGSILSSEGSVLINGVTAQANQNRLFSFLNQSPYLFDTSVANNIRLACPDADDKQIHQVIQMVGLDRLIDSLPQGIHTSMQEAGSRFSGGERQRIALARVLLQDRPIVLLDEPTVGLDPITEKKLIDTILDLLKDRSLVWVTHHLTGLEQMDEIIFMEDGFVKMRGSHQTLMANERYRNLYELDHFSYLL</sequence>
<dbReference type="NCBIfam" id="TIGR02868">
    <property type="entry name" value="CydC"/>
    <property type="match status" value="1"/>
</dbReference>
<keyword evidence="6 7" id="KW-0472">Membrane</keyword>
<feature type="transmembrane region" description="Helical" evidence="7">
    <location>
        <begin position="170"/>
        <end position="192"/>
    </location>
</feature>
<dbReference type="InterPro" id="IPR039421">
    <property type="entry name" value="Type_1_exporter"/>
</dbReference>
<dbReference type="Pfam" id="PF00664">
    <property type="entry name" value="ABC_membrane"/>
    <property type="match status" value="1"/>
</dbReference>
<comment type="caution">
    <text evidence="10">The sequence shown here is derived from an EMBL/GenBank/DDBJ whole genome shotgun (WGS) entry which is preliminary data.</text>
</comment>
<feature type="transmembrane region" description="Helical" evidence="7">
    <location>
        <begin position="63"/>
        <end position="82"/>
    </location>
</feature>
<evidence type="ECO:0000256" key="1">
    <source>
        <dbReference type="ARBA" id="ARBA00004651"/>
    </source>
</evidence>
<dbReference type="InterPro" id="IPR003439">
    <property type="entry name" value="ABC_transporter-like_ATP-bd"/>
</dbReference>
<keyword evidence="5 7" id="KW-1133">Transmembrane helix</keyword>
<dbReference type="Gene3D" id="1.20.1560.10">
    <property type="entry name" value="ABC transporter type 1, transmembrane domain"/>
    <property type="match status" value="1"/>
</dbReference>
<reference evidence="10 11" key="1">
    <citation type="submission" date="2020-08" db="EMBL/GenBank/DDBJ databases">
        <title>A Genomic Blueprint of the Chicken Gut Microbiome.</title>
        <authorList>
            <person name="Gilroy R."/>
            <person name="Ravi A."/>
            <person name="Getino M."/>
            <person name="Pursley I."/>
            <person name="Horton D.L."/>
            <person name="Alikhan N.-F."/>
            <person name="Baker D."/>
            <person name="Gharbi K."/>
            <person name="Hall N."/>
            <person name="Watson M."/>
            <person name="Adriaenssens E.M."/>
            <person name="Foster-Nyarko E."/>
            <person name="Jarju S."/>
            <person name="Secka A."/>
            <person name="Antonio M."/>
            <person name="Oren A."/>
            <person name="Chaudhuri R."/>
            <person name="La Ragione R.M."/>
            <person name="Hildebrand F."/>
            <person name="Pallen M.J."/>
        </authorList>
    </citation>
    <scope>NUCLEOTIDE SEQUENCE [LARGE SCALE GENOMIC DNA]</scope>
    <source>
        <strain evidence="10 11">Sa2BVA9</strain>
    </source>
</reference>
<gene>
    <name evidence="10" type="primary">cydC</name>
    <name evidence="10" type="ORF">H9647_15525</name>
</gene>
<keyword evidence="4" id="KW-0067">ATP-binding</keyword>
<dbReference type="RefSeq" id="WP_191801554.1">
    <property type="nucleotide sequence ID" value="NZ_JACSQL010000007.1"/>
</dbReference>
<dbReference type="InterPro" id="IPR003593">
    <property type="entry name" value="AAA+_ATPase"/>
</dbReference>
<dbReference type="InterPro" id="IPR027417">
    <property type="entry name" value="P-loop_NTPase"/>
</dbReference>
<feature type="domain" description="ABC transmembrane type-1" evidence="9">
    <location>
        <begin position="28"/>
        <end position="312"/>
    </location>
</feature>
<keyword evidence="11" id="KW-1185">Reference proteome</keyword>
<dbReference type="InterPro" id="IPR014223">
    <property type="entry name" value="ABC_CydC/D"/>
</dbReference>
<evidence type="ECO:0000256" key="5">
    <source>
        <dbReference type="ARBA" id="ARBA00022989"/>
    </source>
</evidence>
<feature type="transmembrane region" description="Helical" evidence="7">
    <location>
        <begin position="26"/>
        <end position="51"/>
    </location>
</feature>
<dbReference type="Pfam" id="PF00005">
    <property type="entry name" value="ABC_tran"/>
    <property type="match status" value="1"/>
</dbReference>
<name>A0ABR8T149_9BACL</name>
<evidence type="ECO:0000256" key="6">
    <source>
        <dbReference type="ARBA" id="ARBA00023136"/>
    </source>
</evidence>
<accession>A0ABR8T149</accession>
<dbReference type="SMART" id="SM00382">
    <property type="entry name" value="AAA"/>
    <property type="match status" value="1"/>
</dbReference>
<dbReference type="Gene3D" id="3.40.50.300">
    <property type="entry name" value="P-loop containing nucleotide triphosphate hydrolases"/>
    <property type="match status" value="1"/>
</dbReference>
<evidence type="ECO:0000259" key="9">
    <source>
        <dbReference type="PROSITE" id="PS50929"/>
    </source>
</evidence>
<comment type="subcellular location">
    <subcellularLocation>
        <location evidence="1">Cell membrane</location>
        <topology evidence="1">Multi-pass membrane protein</topology>
    </subcellularLocation>
</comment>
<dbReference type="InterPro" id="IPR017871">
    <property type="entry name" value="ABC_transporter-like_CS"/>
</dbReference>
<dbReference type="Proteomes" id="UP000608071">
    <property type="component" value="Unassembled WGS sequence"/>
</dbReference>
<evidence type="ECO:0000313" key="10">
    <source>
        <dbReference type="EMBL" id="MBD7969476.1"/>
    </source>
</evidence>
<feature type="transmembrane region" description="Helical" evidence="7">
    <location>
        <begin position="253"/>
        <end position="271"/>
    </location>
</feature>
<protein>
    <submittedName>
        <fullName evidence="10">Thiol reductant ABC exporter subunit CydC</fullName>
    </submittedName>
</protein>
<feature type="transmembrane region" description="Helical" evidence="7">
    <location>
        <begin position="143"/>
        <end position="164"/>
    </location>
</feature>
<dbReference type="SUPFAM" id="SSF52540">
    <property type="entry name" value="P-loop containing nucleoside triphosphate hydrolases"/>
    <property type="match status" value="1"/>
</dbReference>
<keyword evidence="2 7" id="KW-0812">Transmembrane</keyword>
<dbReference type="PROSITE" id="PS50893">
    <property type="entry name" value="ABC_TRANSPORTER_2"/>
    <property type="match status" value="1"/>
</dbReference>
<evidence type="ECO:0000256" key="7">
    <source>
        <dbReference type="SAM" id="Phobius"/>
    </source>
</evidence>